<evidence type="ECO:0000256" key="1">
    <source>
        <dbReference type="SAM" id="MobiDB-lite"/>
    </source>
</evidence>
<proteinExistence type="predicted"/>
<organism evidence="2 3">
    <name type="scientific">Citrullus colocynthis</name>
    <name type="common">colocynth</name>
    <dbReference type="NCBI Taxonomy" id="252529"/>
    <lineage>
        <taxon>Eukaryota</taxon>
        <taxon>Viridiplantae</taxon>
        <taxon>Streptophyta</taxon>
        <taxon>Embryophyta</taxon>
        <taxon>Tracheophyta</taxon>
        <taxon>Spermatophyta</taxon>
        <taxon>Magnoliopsida</taxon>
        <taxon>eudicotyledons</taxon>
        <taxon>Gunneridae</taxon>
        <taxon>Pentapetalae</taxon>
        <taxon>rosids</taxon>
        <taxon>fabids</taxon>
        <taxon>Cucurbitales</taxon>
        <taxon>Cucurbitaceae</taxon>
        <taxon>Benincaseae</taxon>
        <taxon>Citrullus</taxon>
    </lineage>
</organism>
<keyword evidence="3" id="KW-1185">Reference proteome</keyword>
<protein>
    <submittedName>
        <fullName evidence="2">Uncharacterized protein</fullName>
    </submittedName>
</protein>
<name>A0ABP0XY83_9ROSI</name>
<feature type="compositionally biased region" description="Low complexity" evidence="1">
    <location>
        <begin position="80"/>
        <end position="97"/>
    </location>
</feature>
<evidence type="ECO:0000313" key="2">
    <source>
        <dbReference type="EMBL" id="CAK9313109.1"/>
    </source>
</evidence>
<dbReference type="EMBL" id="OZ021745">
    <property type="protein sequence ID" value="CAK9313109.1"/>
    <property type="molecule type" value="Genomic_DNA"/>
</dbReference>
<evidence type="ECO:0000313" key="3">
    <source>
        <dbReference type="Proteomes" id="UP001642487"/>
    </source>
</evidence>
<gene>
    <name evidence="2" type="ORF">CITCOLO1_LOCUS4819</name>
</gene>
<sequence>MGSMDAISYLMEYLFDVVLWGKTKSAEDYAANTDSEGSGLLASSSLAFSQSLSIHGALGYQSPLGSVSIFFKMDQPTTLAGNGSSTGSSSYDTYGESHVSNNIGGV</sequence>
<reference evidence="2 3" key="1">
    <citation type="submission" date="2024-03" db="EMBL/GenBank/DDBJ databases">
        <authorList>
            <person name="Gkanogiannis A."/>
            <person name="Becerra Lopez-Lavalle L."/>
        </authorList>
    </citation>
    <scope>NUCLEOTIDE SEQUENCE [LARGE SCALE GENOMIC DNA]</scope>
</reference>
<accession>A0ABP0XY83</accession>
<dbReference type="Proteomes" id="UP001642487">
    <property type="component" value="Chromosome 11"/>
</dbReference>
<feature type="region of interest" description="Disordered" evidence="1">
    <location>
        <begin position="80"/>
        <end position="106"/>
    </location>
</feature>